<sequence length="388" mass="42091">MPLQLGDRNETVRRWRVVMAAMFGGTPDRPGLYARLHGPLPTNTDEFGARAQAWQEEYERRTGQVVDGIVSDQDLIDLKIVRPHRPIWCYSAPGSGVPWWVGPPFDLGEWCKNVLNLNHQPIGYPIGGYMGLMGGDPGLSYLDVIAALKAELRRLVATCPDLNDPNVEFWFFGYSQSADGIKRAVAELFGPGGEFARLRSRINGIIAFGDPTKPDTGIARLVWTAPDWVTALTHSITNQSPTPDFYAEAADRIRPLFYEWFIRAETELPFVIYTGQIIIPALLNLVAPFLGSLASPLALPILAGATGAPAAALAPIVGGVLGSNEKPNPELIKLLSVQGLLTSAPDLIAVLMAMPGIGVHGDYHAPKPEFGGRSGYQVGCDIVAGFRR</sequence>
<comment type="caution">
    <text evidence="1">The sequence shown here is derived from an EMBL/GenBank/DDBJ whole genome shotgun (WGS) entry which is preliminary data.</text>
</comment>
<evidence type="ECO:0008006" key="3">
    <source>
        <dbReference type="Google" id="ProtNLM"/>
    </source>
</evidence>
<dbReference type="AlphaFoldDB" id="A0A1A3MYE2"/>
<dbReference type="InterPro" id="IPR029058">
    <property type="entry name" value="AB_hydrolase_fold"/>
</dbReference>
<accession>A0A1A3MYE2</accession>
<dbReference type="RefSeq" id="WP_065038405.1">
    <property type="nucleotide sequence ID" value="NZ_LZLR01000239.1"/>
</dbReference>
<evidence type="ECO:0000313" key="1">
    <source>
        <dbReference type="EMBL" id="OBK14100.1"/>
    </source>
</evidence>
<protein>
    <recommendedName>
        <fullName evidence="3">Lysin B</fullName>
    </recommendedName>
</protein>
<dbReference type="Proteomes" id="UP000093819">
    <property type="component" value="Unassembled WGS sequence"/>
</dbReference>
<dbReference type="Gene3D" id="3.40.50.1820">
    <property type="entry name" value="alpha/beta hydrolase"/>
    <property type="match status" value="1"/>
</dbReference>
<evidence type="ECO:0000313" key="2">
    <source>
        <dbReference type="Proteomes" id="UP000093819"/>
    </source>
</evidence>
<name>A0A1A3MYE2_MYCAS</name>
<dbReference type="SUPFAM" id="SSF53474">
    <property type="entry name" value="alpha/beta-Hydrolases"/>
    <property type="match status" value="1"/>
</dbReference>
<gene>
    <name evidence="1" type="ORF">A5635_10430</name>
</gene>
<dbReference type="OrthoDB" id="4680349at2"/>
<reference evidence="1 2" key="1">
    <citation type="submission" date="2016-06" db="EMBL/GenBank/DDBJ databases">
        <authorList>
            <person name="Kjaerup R.B."/>
            <person name="Dalgaard T.S."/>
            <person name="Juul-Madsen H.R."/>
        </authorList>
    </citation>
    <scope>NUCLEOTIDE SEQUENCE [LARGE SCALE GENOMIC DNA]</scope>
    <source>
        <strain evidence="1 2">1245335.1</strain>
    </source>
</reference>
<organism evidence="1 2">
    <name type="scientific">Mycobacterium asiaticum</name>
    <dbReference type="NCBI Taxonomy" id="1790"/>
    <lineage>
        <taxon>Bacteria</taxon>
        <taxon>Bacillati</taxon>
        <taxon>Actinomycetota</taxon>
        <taxon>Actinomycetes</taxon>
        <taxon>Mycobacteriales</taxon>
        <taxon>Mycobacteriaceae</taxon>
        <taxon>Mycobacterium</taxon>
    </lineage>
</organism>
<dbReference type="EMBL" id="LZLR01000239">
    <property type="protein sequence ID" value="OBK14100.1"/>
    <property type="molecule type" value="Genomic_DNA"/>
</dbReference>
<proteinExistence type="predicted"/>